<evidence type="ECO:0000256" key="7">
    <source>
        <dbReference type="ARBA" id="ARBA00023180"/>
    </source>
</evidence>
<keyword evidence="3" id="KW-1003">Cell membrane</keyword>
<dbReference type="InterPro" id="IPR025932">
    <property type="entry name" value="Trypano_VSG_B_N_dom"/>
</dbReference>
<evidence type="ECO:0000256" key="9">
    <source>
        <dbReference type="SAM" id="Coils"/>
    </source>
</evidence>
<keyword evidence="6" id="KW-0472">Membrane</keyword>
<dbReference type="VEuPathDB" id="TriTrypDB:Tb11.0980"/>
<evidence type="ECO:0000313" key="12">
    <source>
        <dbReference type="EMBL" id="APD73606.1"/>
    </source>
</evidence>
<evidence type="ECO:0000256" key="8">
    <source>
        <dbReference type="ARBA" id="ARBA00023288"/>
    </source>
</evidence>
<evidence type="ECO:0000256" key="4">
    <source>
        <dbReference type="ARBA" id="ARBA00022622"/>
    </source>
</evidence>
<name>A0A1J0R6V4_9TRYP</name>
<dbReference type="Pfam" id="PF13206">
    <property type="entry name" value="VSG_B"/>
    <property type="match status" value="1"/>
</dbReference>
<dbReference type="GO" id="GO:0005886">
    <property type="term" value="C:plasma membrane"/>
    <property type="evidence" value="ECO:0007669"/>
    <property type="project" value="UniProtKB-SubCell"/>
</dbReference>
<evidence type="ECO:0000256" key="10">
    <source>
        <dbReference type="SAM" id="SignalP"/>
    </source>
</evidence>
<protein>
    <submittedName>
        <fullName evidence="12">Variant surface glycoprotein 1125.1393</fullName>
    </submittedName>
</protein>
<dbReference type="VEuPathDB" id="TriTrypDB:Tb427_000376700"/>
<keyword evidence="9" id="KW-0175">Coiled coil</keyword>
<accession>A0A1J0R6V4</accession>
<reference evidence="12" key="1">
    <citation type="submission" date="2016-08" db="EMBL/GenBank/DDBJ databases">
        <title>VSG repertoire of Trypanosoma brucei EATRO 1125.</title>
        <authorList>
            <person name="Cross G.A."/>
        </authorList>
    </citation>
    <scope>NUCLEOTIDE SEQUENCE</scope>
    <source>
        <strain evidence="12">EATRO 1125</strain>
    </source>
</reference>
<proteinExistence type="predicted"/>
<feature type="domain" description="Trypanosome variant surface glycoprotein B-type N-terminal" evidence="11">
    <location>
        <begin position="11"/>
        <end position="366"/>
    </location>
</feature>
<organism evidence="12">
    <name type="scientific">Trypanosoma brucei</name>
    <dbReference type="NCBI Taxonomy" id="5691"/>
    <lineage>
        <taxon>Eukaryota</taxon>
        <taxon>Discoba</taxon>
        <taxon>Euglenozoa</taxon>
        <taxon>Kinetoplastea</taxon>
        <taxon>Metakinetoplastina</taxon>
        <taxon>Trypanosomatida</taxon>
        <taxon>Trypanosomatidae</taxon>
        <taxon>Trypanosoma</taxon>
    </lineage>
</organism>
<feature type="coiled-coil region" evidence="9">
    <location>
        <begin position="344"/>
        <end position="371"/>
    </location>
</feature>
<dbReference type="AlphaFoldDB" id="A0A1J0R6V4"/>
<evidence type="ECO:0000256" key="5">
    <source>
        <dbReference type="ARBA" id="ARBA00022729"/>
    </source>
</evidence>
<evidence type="ECO:0000256" key="6">
    <source>
        <dbReference type="ARBA" id="ARBA00023136"/>
    </source>
</evidence>
<dbReference type="VEuPathDB" id="TriTrypDB:Tb1125.5.5670"/>
<evidence type="ECO:0000256" key="1">
    <source>
        <dbReference type="ARBA" id="ARBA00002523"/>
    </source>
</evidence>
<comment type="subcellular location">
    <subcellularLocation>
        <location evidence="2">Cell membrane</location>
        <topology evidence="2">Lipid-anchor</topology>
        <topology evidence="2">GPI-anchor</topology>
    </subcellularLocation>
</comment>
<sequence length="372" mass="40215">MIHLFVTAGIVIIAQKAAATNLVTGQNAAAFNSMCRLARLLQSKSTLPVLNDVKEGPYKEIIKLNMTLTDSKWRSIFRTKEGGQKWQKKPPTDPEAPADWAQRWDDWLTALKSLEDDEGKAKPNSDFFQDLNENQKSAIRPRLLEIASAAAETADELSNSKPTGDALKEATLDKHMNKLLTGDESVDPAAATVLQMFGAATSSARDGPCTAKESAPAPMSLMAALACVCLSESGSQADRICTRAQAAGENWANGGDPTVGHIHNLVKLCPPALKHELTAAELQAAVEQIVDATTATTSEFYLGSFASSCNGQQANGRCIKWSKTDGSRPELNPYTPWLKDIAQMASELKQREDYNRQVATAKQALKTLQAEA</sequence>
<evidence type="ECO:0000256" key="2">
    <source>
        <dbReference type="ARBA" id="ARBA00004609"/>
    </source>
</evidence>
<dbReference type="EMBL" id="KX699650">
    <property type="protein sequence ID" value="APD73606.1"/>
    <property type="molecule type" value="Genomic_DNA"/>
</dbReference>
<keyword evidence="5 10" id="KW-0732">Signal</keyword>
<dbReference type="GO" id="GO:0098552">
    <property type="term" value="C:side of membrane"/>
    <property type="evidence" value="ECO:0007669"/>
    <property type="project" value="UniProtKB-KW"/>
</dbReference>
<evidence type="ECO:0000259" key="11">
    <source>
        <dbReference type="Pfam" id="PF13206"/>
    </source>
</evidence>
<evidence type="ECO:0000256" key="3">
    <source>
        <dbReference type="ARBA" id="ARBA00022475"/>
    </source>
</evidence>
<feature type="signal peptide" evidence="10">
    <location>
        <begin position="1"/>
        <end position="19"/>
    </location>
</feature>
<keyword evidence="4" id="KW-0336">GPI-anchor</keyword>
<feature type="chain" id="PRO_5009615251" evidence="10">
    <location>
        <begin position="20"/>
        <end position="372"/>
    </location>
</feature>
<keyword evidence="8" id="KW-0449">Lipoprotein</keyword>
<comment type="function">
    <text evidence="1">VSG forms a coat on the surface of the parasite. The trypanosome evades the immune response of the host by expressing a series of antigenically distinct VSGs from an estimated 1000 VSG genes.</text>
</comment>
<keyword evidence="7" id="KW-0325">Glycoprotein</keyword>